<protein>
    <submittedName>
        <fullName evidence="2">Dopamine D3 receptor isoform</fullName>
    </submittedName>
</protein>
<sequence length="63" mass="7075">LAVADLLVATLVMPWVVYLEQSIPDSLAYPLCLPALWFWHPPQGARKVTGGVWNFSRICCDVF</sequence>
<organism evidence="2">
    <name type="scientific">Rattus norvegicus</name>
    <name type="common">Rat</name>
    <dbReference type="NCBI Taxonomy" id="10116"/>
    <lineage>
        <taxon>Eukaryota</taxon>
        <taxon>Metazoa</taxon>
        <taxon>Chordata</taxon>
        <taxon>Craniata</taxon>
        <taxon>Vertebrata</taxon>
        <taxon>Euteleostomi</taxon>
        <taxon>Mammalia</taxon>
        <taxon>Eutheria</taxon>
        <taxon>Euarchontoglires</taxon>
        <taxon>Glires</taxon>
        <taxon>Rodentia</taxon>
        <taxon>Myomorpha</taxon>
        <taxon>Muroidea</taxon>
        <taxon>Muridae</taxon>
        <taxon>Murinae</taxon>
        <taxon>Rattus</taxon>
    </lineage>
</organism>
<feature type="signal peptide" evidence="1">
    <location>
        <begin position="1"/>
        <end position="28"/>
    </location>
</feature>
<reference evidence="2" key="1">
    <citation type="journal article" date="1993" name="Biochem. Biophys. Res. Commun.">
        <title>Characterization of a novel exon within the D3 receptor gene giving rise to an mRNA isoform expressed in rat brain.</title>
        <authorList>
            <person name="Pagliusi S."/>
            <person name="Chollet-Daemerius A."/>
            <person name="Losberger C."/>
            <person name="Mills A."/>
            <person name="Kawashima E."/>
        </authorList>
    </citation>
    <scope>NUCLEOTIDE SEQUENCE</scope>
    <source>
        <strain evidence="2">Wistar</strain>
        <tissue evidence="2">Basal forebrain</tissue>
    </source>
</reference>
<dbReference type="AlphaFoldDB" id="Q63875"/>
<accession>Q63875</accession>
<gene>
    <name evidence="2" type="primary">dopamine D3 receptor isoform</name>
</gene>
<proteinExistence type="predicted"/>
<keyword evidence="2" id="KW-0675">Receptor</keyword>
<feature type="non-terminal residue" evidence="2">
    <location>
        <position position="63"/>
    </location>
</feature>
<dbReference type="PIR" id="I65220">
    <property type="entry name" value="I65220"/>
</dbReference>
<keyword evidence="1" id="KW-0732">Signal</keyword>
<name>Q63875_RAT</name>
<dbReference type="EMBL" id="AH004323">
    <property type="protein sequence ID" value="AAB27544.1"/>
    <property type="molecule type" value="Genomic_DNA"/>
</dbReference>
<accession>Q63876</accession>
<evidence type="ECO:0000256" key="1">
    <source>
        <dbReference type="SAM" id="SignalP"/>
    </source>
</evidence>
<feature type="non-terminal residue" evidence="2">
    <location>
        <position position="1"/>
    </location>
</feature>
<evidence type="ECO:0000313" key="2">
    <source>
        <dbReference type="EMBL" id="AAB27544.1"/>
    </source>
</evidence>
<feature type="chain" id="PRO_5004266913" evidence="1">
    <location>
        <begin position="29"/>
        <end position="63"/>
    </location>
</feature>